<dbReference type="OrthoDB" id="416119at2759"/>
<dbReference type="InParanoid" id="A0A166B767"/>
<feature type="compositionally biased region" description="Basic and acidic residues" evidence="7">
    <location>
        <begin position="958"/>
        <end position="968"/>
    </location>
</feature>
<dbReference type="GO" id="GO:0008311">
    <property type="term" value="F:double-stranded DNA 3'-5' DNA exonuclease activity"/>
    <property type="evidence" value="ECO:0007669"/>
    <property type="project" value="TreeGrafter"/>
</dbReference>
<dbReference type="SUPFAM" id="SSF56219">
    <property type="entry name" value="DNase I-like"/>
    <property type="match status" value="1"/>
</dbReference>
<dbReference type="Proteomes" id="UP000077266">
    <property type="component" value="Unassembled WGS sequence"/>
</dbReference>
<comment type="cofactor">
    <cofactor evidence="1">
        <name>Mg(2+)</name>
        <dbReference type="ChEBI" id="CHEBI:18420"/>
    </cofactor>
</comment>
<feature type="compositionally biased region" description="Polar residues" evidence="7">
    <location>
        <begin position="1"/>
        <end position="14"/>
    </location>
</feature>
<dbReference type="GO" id="GO:0003906">
    <property type="term" value="F:DNA-(apurinic or apyrimidinic site) endonuclease activity"/>
    <property type="evidence" value="ECO:0007669"/>
    <property type="project" value="TreeGrafter"/>
</dbReference>
<dbReference type="AlphaFoldDB" id="A0A166B767"/>
<keyword evidence="4" id="KW-0378">Hydrolase</keyword>
<evidence type="ECO:0000256" key="5">
    <source>
        <dbReference type="ARBA" id="ARBA00022842"/>
    </source>
</evidence>
<protein>
    <recommendedName>
        <fullName evidence="8">Endonuclease/exonuclease/phosphatase domain-containing protein</fullName>
    </recommendedName>
</protein>
<dbReference type="InterPro" id="IPR036691">
    <property type="entry name" value="Endo/exonu/phosph_ase_sf"/>
</dbReference>
<dbReference type="EMBL" id="KV425918">
    <property type="protein sequence ID" value="KZV98489.1"/>
    <property type="molecule type" value="Genomic_DNA"/>
</dbReference>
<feature type="coiled-coil region" evidence="6">
    <location>
        <begin position="922"/>
        <end position="949"/>
    </location>
</feature>
<dbReference type="PANTHER" id="PTHR22748:SF6">
    <property type="entry name" value="DNA-(APURINIC OR APYRIMIDINIC SITE) ENDONUCLEASE"/>
    <property type="match status" value="1"/>
</dbReference>
<sequence length="1044" mass="119054">MDSAESGNRQQQPKLPTPAQIAREEKQKRKRDDGTDDDADRAGAIRALVRCADNQHLKSAVIPFEDRPNAVTHTKFHVDNWKGDTQPCDAMSLPRFDKNDIPSVRDILEDCLECKTHSVGWTIISPQPTDDWHDGSATHSSRSYLGRGPLEAIHALVAEWAHHIKTSKYPDGISFTVSPAGIAPPQLVGSYEALPGLPVVTPQLEKTFTKKIRAHVASRFPNKISAFLCENNARLWGGGQLEPWWCELLQESIHVCLWASKGRDKQQEVAVSVYCLGVFDAKWLHSVWEDALLGLEINMDEFGVFKRTPTIKKRPCSICPDRDHHARVCPVWHHPDWPEVLRQRREERIKTRNERETTPAQNGESSHDADMVVEVSAHTAGPHPSRCSTVSTRDTTHTIPRTSREDEEVDADAGTDGERTQAHGVQTRCENGNENENENQDMPLPLYNEERATARTGYVDPNVADTIPPQNNELAIDENVNGYIQPPQRNVERELQNDRLAPPEPPPPPDPPPQRRHKRASPQVREARDRIRVHPRRGHQNTQLPYLRLQVSKSKSGLRTKAHLAMGSQNMRGRSHGGRSKWFDVEQHMLNQKIGILAMQETHLTENMIVNVNRDREGIRLFCSPNPDSPTSKGGVGVVLNKKLVRAQDVRMWEVVPGRAIVVSFDWHRQQKLTLLAVYALNDHRENKEFWTEIRETLARRADIPKPKAMLGDFNMVESSADRLPAKLNGADMSAEFQELLTTLNLIDGWREINPRRFSPTWHNAQADTYARLDRIYVSEYLFIASRNWRTESIREWCPGADHLPVSVELVNPMMPYVGEGRWAMGLHHLRNKKLFQEIVTAGIAMQEEVDALQAAPRDPSRNVQHAFADWKADTKTQSQEHARAEGQKNDRILKSLEQERQEILQDGADGEIDREDIPFEVLELEERIADISKRKKKRRKENARAKRRLYHETNSAEWRRMGRDKQAAETIPFLKDTRPEGERLADRRPADRRSASPQPPPDEGGAQPLEEGYVNRSDEMTSTRTQKSVRRRYALYSRTSELD</sequence>
<evidence type="ECO:0000313" key="9">
    <source>
        <dbReference type="EMBL" id="KZV98489.1"/>
    </source>
</evidence>
<dbReference type="InterPro" id="IPR004808">
    <property type="entry name" value="AP_endonuc_1"/>
</dbReference>
<dbReference type="PANTHER" id="PTHR22748">
    <property type="entry name" value="AP ENDONUCLEASE"/>
    <property type="match status" value="1"/>
</dbReference>
<dbReference type="InterPro" id="IPR005135">
    <property type="entry name" value="Endo/exonuclease/phosphatase"/>
</dbReference>
<dbReference type="GO" id="GO:0005634">
    <property type="term" value="C:nucleus"/>
    <property type="evidence" value="ECO:0007669"/>
    <property type="project" value="TreeGrafter"/>
</dbReference>
<dbReference type="GO" id="GO:0006284">
    <property type="term" value="P:base-excision repair"/>
    <property type="evidence" value="ECO:0007669"/>
    <property type="project" value="TreeGrafter"/>
</dbReference>
<feature type="compositionally biased region" description="Polar residues" evidence="7">
    <location>
        <begin position="386"/>
        <end position="401"/>
    </location>
</feature>
<dbReference type="STRING" id="1314781.A0A166B767"/>
<reference evidence="9 10" key="1">
    <citation type="journal article" date="2016" name="Mol. Biol. Evol.">
        <title>Comparative Genomics of Early-Diverging Mushroom-Forming Fungi Provides Insights into the Origins of Lignocellulose Decay Capabilities.</title>
        <authorList>
            <person name="Nagy L.G."/>
            <person name="Riley R."/>
            <person name="Tritt A."/>
            <person name="Adam C."/>
            <person name="Daum C."/>
            <person name="Floudas D."/>
            <person name="Sun H."/>
            <person name="Yadav J.S."/>
            <person name="Pangilinan J."/>
            <person name="Larsson K.H."/>
            <person name="Matsuura K."/>
            <person name="Barry K."/>
            <person name="Labutti K."/>
            <person name="Kuo R."/>
            <person name="Ohm R.A."/>
            <person name="Bhattacharya S.S."/>
            <person name="Shirouzu T."/>
            <person name="Yoshinaga Y."/>
            <person name="Martin F.M."/>
            <person name="Grigoriev I.V."/>
            <person name="Hibbett D.S."/>
        </authorList>
    </citation>
    <scope>NUCLEOTIDE SEQUENCE [LARGE SCALE GENOMIC DNA]</scope>
    <source>
        <strain evidence="9 10">HHB12029</strain>
    </source>
</reference>
<keyword evidence="10" id="KW-1185">Reference proteome</keyword>
<dbReference type="GO" id="GO:0008081">
    <property type="term" value="F:phosphoric diester hydrolase activity"/>
    <property type="evidence" value="ECO:0007669"/>
    <property type="project" value="TreeGrafter"/>
</dbReference>
<dbReference type="Gene3D" id="3.60.10.10">
    <property type="entry name" value="Endonuclease/exonuclease/phosphatase"/>
    <property type="match status" value="1"/>
</dbReference>
<accession>A0A166B767</accession>
<evidence type="ECO:0000256" key="7">
    <source>
        <dbReference type="SAM" id="MobiDB-lite"/>
    </source>
</evidence>
<keyword evidence="3" id="KW-0479">Metal-binding</keyword>
<feature type="compositionally biased region" description="Acidic residues" evidence="7">
    <location>
        <begin position="405"/>
        <end position="415"/>
    </location>
</feature>
<feature type="region of interest" description="Disordered" evidence="7">
    <location>
        <begin position="1"/>
        <end position="39"/>
    </location>
</feature>
<evidence type="ECO:0000256" key="2">
    <source>
        <dbReference type="ARBA" id="ARBA00007092"/>
    </source>
</evidence>
<evidence type="ECO:0000256" key="6">
    <source>
        <dbReference type="SAM" id="Coils"/>
    </source>
</evidence>
<feature type="compositionally biased region" description="Basic and acidic residues" evidence="7">
    <location>
        <begin position="976"/>
        <end position="995"/>
    </location>
</feature>
<feature type="region of interest" description="Disordered" evidence="7">
    <location>
        <begin position="958"/>
        <end position="1044"/>
    </location>
</feature>
<dbReference type="CDD" id="cd09076">
    <property type="entry name" value="L1-EN"/>
    <property type="match status" value="1"/>
</dbReference>
<feature type="region of interest" description="Disordered" evidence="7">
    <location>
        <begin position="349"/>
        <end position="368"/>
    </location>
</feature>
<evidence type="ECO:0000256" key="4">
    <source>
        <dbReference type="ARBA" id="ARBA00022801"/>
    </source>
</evidence>
<dbReference type="Pfam" id="PF03372">
    <property type="entry name" value="Exo_endo_phos"/>
    <property type="match status" value="1"/>
</dbReference>
<proteinExistence type="inferred from homology"/>
<feature type="region of interest" description="Disordered" evidence="7">
    <location>
        <begin position="498"/>
        <end position="540"/>
    </location>
</feature>
<evidence type="ECO:0000256" key="3">
    <source>
        <dbReference type="ARBA" id="ARBA00022723"/>
    </source>
</evidence>
<feature type="region of interest" description="Disordered" evidence="7">
    <location>
        <begin position="379"/>
        <end position="442"/>
    </location>
</feature>
<feature type="compositionally biased region" description="Basic and acidic residues" evidence="7">
    <location>
        <begin position="22"/>
        <end position="33"/>
    </location>
</feature>
<name>A0A166B767_EXIGL</name>
<dbReference type="GO" id="GO:0046872">
    <property type="term" value="F:metal ion binding"/>
    <property type="evidence" value="ECO:0007669"/>
    <property type="project" value="UniProtKB-KW"/>
</dbReference>
<organism evidence="9 10">
    <name type="scientific">Exidia glandulosa HHB12029</name>
    <dbReference type="NCBI Taxonomy" id="1314781"/>
    <lineage>
        <taxon>Eukaryota</taxon>
        <taxon>Fungi</taxon>
        <taxon>Dikarya</taxon>
        <taxon>Basidiomycota</taxon>
        <taxon>Agaricomycotina</taxon>
        <taxon>Agaricomycetes</taxon>
        <taxon>Auriculariales</taxon>
        <taxon>Exidiaceae</taxon>
        <taxon>Exidia</taxon>
    </lineage>
</organism>
<feature type="compositionally biased region" description="Pro residues" evidence="7">
    <location>
        <begin position="502"/>
        <end position="512"/>
    </location>
</feature>
<evidence type="ECO:0000256" key="1">
    <source>
        <dbReference type="ARBA" id="ARBA00001946"/>
    </source>
</evidence>
<evidence type="ECO:0000259" key="8">
    <source>
        <dbReference type="Pfam" id="PF03372"/>
    </source>
</evidence>
<gene>
    <name evidence="9" type="ORF">EXIGLDRAFT_701002</name>
</gene>
<keyword evidence="6" id="KW-0175">Coiled coil</keyword>
<feature type="domain" description="Endonuclease/exonuclease/phosphatase" evidence="8">
    <location>
        <begin position="584"/>
        <end position="782"/>
    </location>
</feature>
<evidence type="ECO:0000313" key="10">
    <source>
        <dbReference type="Proteomes" id="UP000077266"/>
    </source>
</evidence>
<keyword evidence="5" id="KW-0460">Magnesium</keyword>
<comment type="similarity">
    <text evidence="2">Belongs to the DNA repair enzymes AP/ExoA family.</text>
</comment>